<feature type="region of interest" description="Disordered" evidence="1">
    <location>
        <begin position="16"/>
        <end position="50"/>
    </location>
</feature>
<name>A0A8T0MCP9_PANVG</name>
<proteinExistence type="predicted"/>
<organism evidence="2 3">
    <name type="scientific">Panicum virgatum</name>
    <name type="common">Blackwell switchgrass</name>
    <dbReference type="NCBI Taxonomy" id="38727"/>
    <lineage>
        <taxon>Eukaryota</taxon>
        <taxon>Viridiplantae</taxon>
        <taxon>Streptophyta</taxon>
        <taxon>Embryophyta</taxon>
        <taxon>Tracheophyta</taxon>
        <taxon>Spermatophyta</taxon>
        <taxon>Magnoliopsida</taxon>
        <taxon>Liliopsida</taxon>
        <taxon>Poales</taxon>
        <taxon>Poaceae</taxon>
        <taxon>PACMAD clade</taxon>
        <taxon>Panicoideae</taxon>
        <taxon>Panicodae</taxon>
        <taxon>Paniceae</taxon>
        <taxon>Panicinae</taxon>
        <taxon>Panicum</taxon>
        <taxon>Panicum sect. Hiantes</taxon>
    </lineage>
</organism>
<evidence type="ECO:0000313" key="2">
    <source>
        <dbReference type="EMBL" id="KAG2534717.1"/>
    </source>
</evidence>
<dbReference type="Proteomes" id="UP000823388">
    <property type="component" value="Chromosome 9N"/>
</dbReference>
<protein>
    <submittedName>
        <fullName evidence="2">Uncharacterized protein</fullName>
    </submittedName>
</protein>
<dbReference type="AlphaFoldDB" id="A0A8T0MCP9"/>
<gene>
    <name evidence="2" type="ORF">PVAP13_9NG079573</name>
</gene>
<comment type="caution">
    <text evidence="2">The sequence shown here is derived from an EMBL/GenBank/DDBJ whole genome shotgun (WGS) entry which is preliminary data.</text>
</comment>
<sequence length="50" mass="5778">MRLHMAFASRSALRFGTDKWTPRPRVQQSPLRYSGLRWPGPHGDTHSDDT</sequence>
<accession>A0A8T0MCP9</accession>
<reference evidence="2" key="1">
    <citation type="submission" date="2020-05" db="EMBL/GenBank/DDBJ databases">
        <title>WGS assembly of Panicum virgatum.</title>
        <authorList>
            <person name="Lovell J.T."/>
            <person name="Jenkins J."/>
            <person name="Shu S."/>
            <person name="Juenger T.E."/>
            <person name="Schmutz J."/>
        </authorList>
    </citation>
    <scope>NUCLEOTIDE SEQUENCE</scope>
    <source>
        <strain evidence="2">AP13</strain>
    </source>
</reference>
<keyword evidence="3" id="KW-1185">Reference proteome</keyword>
<evidence type="ECO:0000256" key="1">
    <source>
        <dbReference type="SAM" id="MobiDB-lite"/>
    </source>
</evidence>
<dbReference type="EMBL" id="CM029054">
    <property type="protein sequence ID" value="KAG2534717.1"/>
    <property type="molecule type" value="Genomic_DNA"/>
</dbReference>
<evidence type="ECO:0000313" key="3">
    <source>
        <dbReference type="Proteomes" id="UP000823388"/>
    </source>
</evidence>